<dbReference type="Proteomes" id="UP001429354">
    <property type="component" value="Unassembled WGS sequence"/>
</dbReference>
<name>A0ABX0AA42_9GAMM</name>
<evidence type="ECO:0000256" key="3">
    <source>
        <dbReference type="ARBA" id="ARBA00022679"/>
    </source>
</evidence>
<evidence type="ECO:0000256" key="4">
    <source>
        <dbReference type="ARBA" id="ARBA00022692"/>
    </source>
</evidence>
<feature type="transmembrane region" description="Helical" evidence="7">
    <location>
        <begin position="260"/>
        <end position="280"/>
    </location>
</feature>
<keyword evidence="6 7" id="KW-0472">Membrane</keyword>
<accession>A0ABX0AA42</accession>
<dbReference type="PANTHER" id="PTHR48090">
    <property type="entry name" value="UNDECAPRENYL-PHOSPHATE 4-DEOXY-4-FORMAMIDO-L-ARABINOSE TRANSFERASE-RELATED"/>
    <property type="match status" value="1"/>
</dbReference>
<comment type="caution">
    <text evidence="9">The sequence shown here is derived from an EMBL/GenBank/DDBJ whole genome shotgun (WGS) entry which is preliminary data.</text>
</comment>
<evidence type="ECO:0000313" key="10">
    <source>
        <dbReference type="Proteomes" id="UP001429354"/>
    </source>
</evidence>
<evidence type="ECO:0000256" key="5">
    <source>
        <dbReference type="ARBA" id="ARBA00022989"/>
    </source>
</evidence>
<keyword evidence="10" id="KW-1185">Reference proteome</keyword>
<evidence type="ECO:0000256" key="6">
    <source>
        <dbReference type="ARBA" id="ARBA00023136"/>
    </source>
</evidence>
<gene>
    <name evidence="9" type="ORF">DT603_05755</name>
</gene>
<feature type="transmembrane region" description="Helical" evidence="7">
    <location>
        <begin position="286"/>
        <end position="312"/>
    </location>
</feature>
<reference evidence="9 10" key="1">
    <citation type="submission" date="2018-07" db="EMBL/GenBank/DDBJ databases">
        <title>Whole genome Sequencing of Pseudoxanthomonas gei KCTC 32298 (T).</title>
        <authorList>
            <person name="Kumar S."/>
            <person name="Bansal K."/>
            <person name="Kaur A."/>
            <person name="Patil P."/>
            <person name="Sharma S."/>
            <person name="Patil P.B."/>
        </authorList>
    </citation>
    <scope>NUCLEOTIDE SEQUENCE [LARGE SCALE GENOMIC DNA]</scope>
    <source>
        <strain evidence="9 10">KCTC 32298</strain>
    </source>
</reference>
<sequence>MRLESQVHARRRRGRDGQGGTALKSIQIVCPVFREEEVILSFHERLREAVIPLRARYTVSFLYVMDPSPDLTESILQQLAAADPEVEVMVMSRRFGHQAALIAGIDACRADAIVMLDSDGQHPPELIPSLVERWEGGAQIVQTLRKDGNETGLLKRTSSAMFYRLLSRIGSIELRGGAADYRLLDRKVIDVLRDELKERNVFLRGLVAWMGFNITFVEFEPLRRLHGASKYRPSILFNFALQGVSSFSKTPLRMCTMAGLLLSVLSVIAGVLMVIAYFLGNTAMPGWASLIAFISLLGGMQLFFMGIIGEYLGQVFDEVKGRPRYLVAKRYGSGAANIPINAVPGRVSSND</sequence>
<feature type="domain" description="Glycosyltransferase 2-like" evidence="8">
    <location>
        <begin position="28"/>
        <end position="190"/>
    </location>
</feature>
<dbReference type="CDD" id="cd04187">
    <property type="entry name" value="DPM1_like_bac"/>
    <property type="match status" value="1"/>
</dbReference>
<dbReference type="InterPro" id="IPR001173">
    <property type="entry name" value="Glyco_trans_2-like"/>
</dbReference>
<evidence type="ECO:0000256" key="2">
    <source>
        <dbReference type="ARBA" id="ARBA00022676"/>
    </source>
</evidence>
<organism evidence="9 10">
    <name type="scientific">Pseudoxanthomonas gei</name>
    <dbReference type="NCBI Taxonomy" id="1383030"/>
    <lineage>
        <taxon>Bacteria</taxon>
        <taxon>Pseudomonadati</taxon>
        <taxon>Pseudomonadota</taxon>
        <taxon>Gammaproteobacteria</taxon>
        <taxon>Lysobacterales</taxon>
        <taxon>Lysobacteraceae</taxon>
        <taxon>Pseudoxanthomonas</taxon>
    </lineage>
</organism>
<dbReference type="InterPro" id="IPR029044">
    <property type="entry name" value="Nucleotide-diphossugar_trans"/>
</dbReference>
<keyword evidence="2" id="KW-0328">Glycosyltransferase</keyword>
<evidence type="ECO:0000256" key="1">
    <source>
        <dbReference type="ARBA" id="ARBA00004141"/>
    </source>
</evidence>
<keyword evidence="5 7" id="KW-1133">Transmembrane helix</keyword>
<proteinExistence type="predicted"/>
<dbReference type="SUPFAM" id="SSF53448">
    <property type="entry name" value="Nucleotide-diphospho-sugar transferases"/>
    <property type="match status" value="1"/>
</dbReference>
<protein>
    <submittedName>
        <fullName evidence="9">Glycosyltransferase</fullName>
    </submittedName>
</protein>
<keyword evidence="3" id="KW-0808">Transferase</keyword>
<dbReference type="PANTHER" id="PTHR48090:SF1">
    <property type="entry name" value="PROPHAGE BACTOPRENOL GLUCOSYL TRANSFERASE HOMOLOG"/>
    <property type="match status" value="1"/>
</dbReference>
<dbReference type="Pfam" id="PF00535">
    <property type="entry name" value="Glycos_transf_2"/>
    <property type="match status" value="1"/>
</dbReference>
<dbReference type="InterPro" id="IPR050256">
    <property type="entry name" value="Glycosyltransferase_2"/>
</dbReference>
<evidence type="ECO:0000259" key="8">
    <source>
        <dbReference type="Pfam" id="PF00535"/>
    </source>
</evidence>
<evidence type="ECO:0000256" key="7">
    <source>
        <dbReference type="SAM" id="Phobius"/>
    </source>
</evidence>
<dbReference type="EMBL" id="QOVG01000003">
    <property type="protein sequence ID" value="NDK38346.1"/>
    <property type="molecule type" value="Genomic_DNA"/>
</dbReference>
<dbReference type="Gene3D" id="3.90.550.10">
    <property type="entry name" value="Spore Coat Polysaccharide Biosynthesis Protein SpsA, Chain A"/>
    <property type="match status" value="1"/>
</dbReference>
<evidence type="ECO:0000313" key="9">
    <source>
        <dbReference type="EMBL" id="NDK38346.1"/>
    </source>
</evidence>
<keyword evidence="4 7" id="KW-0812">Transmembrane</keyword>
<comment type="subcellular location">
    <subcellularLocation>
        <location evidence="1">Membrane</location>
        <topology evidence="1">Multi-pass membrane protein</topology>
    </subcellularLocation>
</comment>